<dbReference type="VEuPathDB" id="CryptoDB:Cvel_21851"/>
<feature type="region of interest" description="Disordered" evidence="5">
    <location>
        <begin position="1"/>
        <end position="42"/>
    </location>
</feature>
<evidence type="ECO:0000259" key="7">
    <source>
        <dbReference type="Pfam" id="PF13664"/>
    </source>
</evidence>
<dbReference type="PANTHER" id="PTHR23241">
    <property type="entry name" value="LATE EMBRYOGENESIS ABUNDANT PLANTS LEA-RELATED"/>
    <property type="match status" value="1"/>
</dbReference>
<name>A0A0G4GGW2_9ALVE</name>
<evidence type="ECO:0000256" key="3">
    <source>
        <dbReference type="ARBA" id="ARBA00022989"/>
    </source>
</evidence>
<evidence type="ECO:0000313" key="8">
    <source>
        <dbReference type="EMBL" id="CEM28869.1"/>
    </source>
</evidence>
<dbReference type="GO" id="GO:0016020">
    <property type="term" value="C:membrane"/>
    <property type="evidence" value="ECO:0007669"/>
    <property type="project" value="UniProtKB-SubCell"/>
</dbReference>
<evidence type="ECO:0000256" key="2">
    <source>
        <dbReference type="ARBA" id="ARBA00022692"/>
    </source>
</evidence>
<keyword evidence="3 6" id="KW-1133">Transmembrane helix</keyword>
<sequence>MVSTRSQSRSSNSRGATTSDPSPSPSKTKKENNSSKSTSGSDSVPLVGGFFLPKRQLFRALFLLFAVIGGGAFYGLAGSTKSAFLDFNGAFSKWRWPLHLFFFASWFGCSVWVSFVAGLVMFYSLPRHVFGQLQAKLFPRYFQFSVLCISVCLALEVCAAKFRGSSKCMPREQQMNLIAVWGILLLNLLYFEPVTTKVMFLRHAVERRLGTGHEVGQLRPWDPVKAKDPELVSLSARFGKLHGCSTSLNLLGLGLGCWHICWIGARL</sequence>
<dbReference type="InterPro" id="IPR053009">
    <property type="entry name" value="Xanthocillin_Biosynth-Assoc"/>
</dbReference>
<accession>A0A0G4GGW2</accession>
<feature type="transmembrane region" description="Helical" evidence="6">
    <location>
        <begin position="174"/>
        <end position="191"/>
    </location>
</feature>
<evidence type="ECO:0000256" key="1">
    <source>
        <dbReference type="ARBA" id="ARBA00004370"/>
    </source>
</evidence>
<protein>
    <recommendedName>
        <fullName evidence="7">TMEM205-like domain-containing protein</fullName>
    </recommendedName>
</protein>
<feature type="transmembrane region" description="Helical" evidence="6">
    <location>
        <begin position="57"/>
        <end position="77"/>
    </location>
</feature>
<evidence type="ECO:0000256" key="6">
    <source>
        <dbReference type="SAM" id="Phobius"/>
    </source>
</evidence>
<organism evidence="8">
    <name type="scientific">Chromera velia CCMP2878</name>
    <dbReference type="NCBI Taxonomy" id="1169474"/>
    <lineage>
        <taxon>Eukaryota</taxon>
        <taxon>Sar</taxon>
        <taxon>Alveolata</taxon>
        <taxon>Colpodellida</taxon>
        <taxon>Chromeraceae</taxon>
        <taxon>Chromera</taxon>
    </lineage>
</organism>
<dbReference type="EMBL" id="CDMZ01001201">
    <property type="protein sequence ID" value="CEM28869.1"/>
    <property type="molecule type" value="Genomic_DNA"/>
</dbReference>
<dbReference type="AlphaFoldDB" id="A0A0G4GGW2"/>
<dbReference type="Pfam" id="PF13664">
    <property type="entry name" value="DUF4149"/>
    <property type="match status" value="1"/>
</dbReference>
<feature type="transmembrane region" description="Helical" evidence="6">
    <location>
        <begin position="141"/>
        <end position="162"/>
    </location>
</feature>
<reference evidence="8" key="1">
    <citation type="submission" date="2014-11" db="EMBL/GenBank/DDBJ databases">
        <authorList>
            <person name="Otto D Thomas"/>
            <person name="Naeem Raeece"/>
        </authorList>
    </citation>
    <scope>NUCLEOTIDE SEQUENCE</scope>
</reference>
<gene>
    <name evidence="8" type="ORF">Cvel_21851</name>
</gene>
<evidence type="ECO:0000256" key="4">
    <source>
        <dbReference type="ARBA" id="ARBA00023136"/>
    </source>
</evidence>
<keyword evidence="2 6" id="KW-0812">Transmembrane</keyword>
<dbReference type="PANTHER" id="PTHR23241:SF102">
    <property type="entry name" value="LD23009P"/>
    <property type="match status" value="1"/>
</dbReference>
<feature type="transmembrane region" description="Helical" evidence="6">
    <location>
        <begin position="98"/>
        <end position="121"/>
    </location>
</feature>
<feature type="domain" description="TMEM205-like" evidence="7">
    <location>
        <begin position="102"/>
        <end position="203"/>
    </location>
</feature>
<dbReference type="PhylomeDB" id="A0A0G4GGW2"/>
<keyword evidence="4 6" id="KW-0472">Membrane</keyword>
<proteinExistence type="predicted"/>
<feature type="compositionally biased region" description="Low complexity" evidence="5">
    <location>
        <begin position="1"/>
        <end position="21"/>
    </location>
</feature>
<evidence type="ECO:0000256" key="5">
    <source>
        <dbReference type="SAM" id="MobiDB-lite"/>
    </source>
</evidence>
<dbReference type="InterPro" id="IPR025423">
    <property type="entry name" value="TMEM205-like"/>
</dbReference>
<comment type="subcellular location">
    <subcellularLocation>
        <location evidence="1">Membrane</location>
    </subcellularLocation>
</comment>